<feature type="transmembrane region" description="Helical" evidence="7">
    <location>
        <begin position="398"/>
        <end position="420"/>
    </location>
</feature>
<keyword evidence="9" id="KW-1185">Reference proteome</keyword>
<evidence type="ECO:0008006" key="10">
    <source>
        <dbReference type="Google" id="ProtNLM"/>
    </source>
</evidence>
<feature type="transmembrane region" description="Helical" evidence="7">
    <location>
        <begin position="309"/>
        <end position="331"/>
    </location>
</feature>
<feature type="transmembrane region" description="Helical" evidence="7">
    <location>
        <begin position="432"/>
        <end position="449"/>
    </location>
</feature>
<keyword evidence="5 7" id="KW-0472">Membrane</keyword>
<feature type="transmembrane region" description="Helical" evidence="7">
    <location>
        <begin position="56"/>
        <end position="77"/>
    </location>
</feature>
<sequence length="541" mass="56730">MTAVTAGEASHEEATDKASSRLFGRGLLYVVVLSLQLLVSTIVSPFLAHLVGPAEFGAMASAQAIFQVLSVAALLGLDDALVLQRAESAEKDDRSARGLVTVAILLAFAVTVVALVTLPLWVGPVGLTGNETLVAVVILWIGPSASVLVMLALLVAQDRLGAFVSISLVSAVAGSIVGIVLLVTTTHSIVAYAWGTVICQFVAMVMGIIVVRPTLAGFQQRDIIGRALRLGIPLVFTNLSYFVLNAGDRIILQRDLGSAQVGRYQVAYVIGSAVVLLLNYTTGAWAPQFAALRDPKARLELALRSRDELYRLLVPIIIAVTLVAPLALRILAPSTFQPQGLTFIVYLVSLTAFAVAAGGSIGRLLMVARRSKTIGINAAAAAVLNIVLNIVLVPPLGIAGSAVATLISFAVLAILGWVFLPQRKEWRRPNTRLLATIAGSIAIAGLSQLIPETEFWNIVKAVLAFACLPWFFVRLRAARTPSVPEAGDEVVENDELDAAASVSEVPASAVPSSAVPSSDVSTADASTAPTSPVAKTESTDL</sequence>
<keyword evidence="2" id="KW-1003">Cell membrane</keyword>
<dbReference type="Pfam" id="PF13440">
    <property type="entry name" value="Polysacc_synt_3"/>
    <property type="match status" value="1"/>
</dbReference>
<feature type="transmembrane region" description="Helical" evidence="7">
    <location>
        <begin position="98"/>
        <end position="121"/>
    </location>
</feature>
<feature type="transmembrane region" description="Helical" evidence="7">
    <location>
        <begin position="264"/>
        <end position="288"/>
    </location>
</feature>
<dbReference type="EMBL" id="BAABLM010000006">
    <property type="protein sequence ID" value="GAA4681825.1"/>
    <property type="molecule type" value="Genomic_DNA"/>
</dbReference>
<evidence type="ECO:0000256" key="6">
    <source>
        <dbReference type="SAM" id="MobiDB-lite"/>
    </source>
</evidence>
<evidence type="ECO:0000256" key="2">
    <source>
        <dbReference type="ARBA" id="ARBA00022475"/>
    </source>
</evidence>
<dbReference type="InterPro" id="IPR050833">
    <property type="entry name" value="Poly_Biosynth_Transport"/>
</dbReference>
<feature type="transmembrane region" description="Helical" evidence="7">
    <location>
        <begin position="455"/>
        <end position="473"/>
    </location>
</feature>
<dbReference type="PANTHER" id="PTHR30250:SF11">
    <property type="entry name" value="O-ANTIGEN TRANSPORTER-RELATED"/>
    <property type="match status" value="1"/>
</dbReference>
<evidence type="ECO:0000256" key="4">
    <source>
        <dbReference type="ARBA" id="ARBA00022989"/>
    </source>
</evidence>
<evidence type="ECO:0000256" key="1">
    <source>
        <dbReference type="ARBA" id="ARBA00004651"/>
    </source>
</evidence>
<evidence type="ECO:0000256" key="7">
    <source>
        <dbReference type="SAM" id="Phobius"/>
    </source>
</evidence>
<feature type="transmembrane region" description="Helical" evidence="7">
    <location>
        <begin position="133"/>
        <end position="155"/>
    </location>
</feature>
<protein>
    <recommendedName>
        <fullName evidence="10">O-antigen/teichoic acid export membrane protein</fullName>
    </recommendedName>
</protein>
<evidence type="ECO:0000313" key="8">
    <source>
        <dbReference type="EMBL" id="GAA4681825.1"/>
    </source>
</evidence>
<feature type="compositionally biased region" description="Low complexity" evidence="6">
    <location>
        <begin position="502"/>
        <end position="534"/>
    </location>
</feature>
<organism evidence="8 9">
    <name type="scientific">Frondihabitans cladoniiphilus</name>
    <dbReference type="NCBI Taxonomy" id="715785"/>
    <lineage>
        <taxon>Bacteria</taxon>
        <taxon>Bacillati</taxon>
        <taxon>Actinomycetota</taxon>
        <taxon>Actinomycetes</taxon>
        <taxon>Micrococcales</taxon>
        <taxon>Microbacteriaceae</taxon>
        <taxon>Frondihabitans</taxon>
    </lineage>
</organism>
<feature type="transmembrane region" description="Helical" evidence="7">
    <location>
        <begin position="374"/>
        <end position="392"/>
    </location>
</feature>
<feature type="transmembrane region" description="Helical" evidence="7">
    <location>
        <begin position="223"/>
        <end position="244"/>
    </location>
</feature>
<feature type="transmembrane region" description="Helical" evidence="7">
    <location>
        <begin position="162"/>
        <end position="183"/>
    </location>
</feature>
<comment type="subcellular location">
    <subcellularLocation>
        <location evidence="1">Cell membrane</location>
        <topology evidence="1">Multi-pass membrane protein</topology>
    </subcellularLocation>
</comment>
<evidence type="ECO:0000256" key="5">
    <source>
        <dbReference type="ARBA" id="ARBA00023136"/>
    </source>
</evidence>
<name>A0ABP8W667_9MICO</name>
<accession>A0ABP8W667</accession>
<gene>
    <name evidence="8" type="ORF">GCM10025780_29020</name>
</gene>
<keyword evidence="4 7" id="KW-1133">Transmembrane helix</keyword>
<feature type="transmembrane region" description="Helical" evidence="7">
    <location>
        <begin position="189"/>
        <end position="211"/>
    </location>
</feature>
<feature type="transmembrane region" description="Helical" evidence="7">
    <location>
        <begin position="27"/>
        <end position="50"/>
    </location>
</feature>
<proteinExistence type="predicted"/>
<dbReference type="PANTHER" id="PTHR30250">
    <property type="entry name" value="PST FAMILY PREDICTED COLANIC ACID TRANSPORTER"/>
    <property type="match status" value="1"/>
</dbReference>
<reference evidence="9" key="1">
    <citation type="journal article" date="2019" name="Int. J. Syst. Evol. Microbiol.">
        <title>The Global Catalogue of Microorganisms (GCM) 10K type strain sequencing project: providing services to taxonomists for standard genome sequencing and annotation.</title>
        <authorList>
            <consortium name="The Broad Institute Genomics Platform"/>
            <consortium name="The Broad Institute Genome Sequencing Center for Infectious Disease"/>
            <person name="Wu L."/>
            <person name="Ma J."/>
        </authorList>
    </citation>
    <scope>NUCLEOTIDE SEQUENCE [LARGE SCALE GENOMIC DNA]</scope>
    <source>
        <strain evidence="9">JCM 18956</strain>
    </source>
</reference>
<feature type="transmembrane region" description="Helical" evidence="7">
    <location>
        <begin position="343"/>
        <end position="362"/>
    </location>
</feature>
<feature type="region of interest" description="Disordered" evidence="6">
    <location>
        <begin position="502"/>
        <end position="541"/>
    </location>
</feature>
<evidence type="ECO:0000256" key="3">
    <source>
        <dbReference type="ARBA" id="ARBA00022692"/>
    </source>
</evidence>
<dbReference type="RefSeq" id="WP_345376642.1">
    <property type="nucleotide sequence ID" value="NZ_BAABLM010000006.1"/>
</dbReference>
<keyword evidence="3 7" id="KW-0812">Transmembrane</keyword>
<evidence type="ECO:0000313" key="9">
    <source>
        <dbReference type="Proteomes" id="UP001501295"/>
    </source>
</evidence>
<dbReference type="Proteomes" id="UP001501295">
    <property type="component" value="Unassembled WGS sequence"/>
</dbReference>
<comment type="caution">
    <text evidence="8">The sequence shown here is derived from an EMBL/GenBank/DDBJ whole genome shotgun (WGS) entry which is preliminary data.</text>
</comment>